<dbReference type="Gene3D" id="1.10.287.470">
    <property type="entry name" value="Helix hairpin bin"/>
    <property type="match status" value="1"/>
</dbReference>
<dbReference type="SUPFAM" id="SSF111369">
    <property type="entry name" value="HlyD-like secretion proteins"/>
    <property type="match status" value="1"/>
</dbReference>
<evidence type="ECO:0000259" key="2">
    <source>
        <dbReference type="Pfam" id="PF25917"/>
    </source>
</evidence>
<sequence length="285" mass="29576">MSGGPGSVAAAPPARGAGELVARDQTSLVSRSALRVAALSADVGDRVAQGQVLVQLDAAELQADVAGAHAAWDSARQAHEAAARALERAQVLRQQAQADGERAEQLSVLSADALAPTELDARRAAARTSALDVQAAQAQLQATEAAQVQARAAWQAASARLAEASLRAPFAGVVTARACSVGDVVSPGQSCLTVVAVASLRVQARFDESLLSRMRLGDAAQVWLKSQPDTPVQAQVVRLNRAVDADTREFSVDLRLSTLPPNWALGERAMVVLPHEATVLPAGGR</sequence>
<dbReference type="RefSeq" id="WP_252767573.1">
    <property type="nucleotide sequence ID" value="NZ_JAMXMC010000001.1"/>
</dbReference>
<comment type="caution">
    <text evidence="3">The sequence shown here is derived from an EMBL/GenBank/DDBJ whole genome shotgun (WGS) entry which is preliminary data.</text>
</comment>
<proteinExistence type="predicted"/>
<reference evidence="3 4" key="1">
    <citation type="submission" date="2022-06" db="EMBL/GenBank/DDBJ databases">
        <title>Ideonella sp. NS12-5 Genome sequencing and assembly.</title>
        <authorList>
            <person name="Jung Y."/>
        </authorList>
    </citation>
    <scope>NUCLEOTIDE SEQUENCE [LARGE SCALE GENOMIC DNA]</scope>
    <source>
        <strain evidence="3 4">NS12-5</strain>
    </source>
</reference>
<dbReference type="EMBL" id="JAMXMC010000001">
    <property type="protein sequence ID" value="MCO5975125.1"/>
    <property type="molecule type" value="Genomic_DNA"/>
</dbReference>
<dbReference type="Gene3D" id="2.40.30.170">
    <property type="match status" value="1"/>
</dbReference>
<accession>A0ABT1BG03</accession>
<organism evidence="3 4">
    <name type="scientific">Ideonella oryzae</name>
    <dbReference type="NCBI Taxonomy" id="2937441"/>
    <lineage>
        <taxon>Bacteria</taxon>
        <taxon>Pseudomonadati</taxon>
        <taxon>Pseudomonadota</taxon>
        <taxon>Betaproteobacteria</taxon>
        <taxon>Burkholderiales</taxon>
        <taxon>Sphaerotilaceae</taxon>
        <taxon>Ideonella</taxon>
    </lineage>
</organism>
<feature type="coiled-coil region" evidence="1">
    <location>
        <begin position="75"/>
        <end position="106"/>
    </location>
</feature>
<dbReference type="Proteomes" id="UP001204851">
    <property type="component" value="Unassembled WGS sequence"/>
</dbReference>
<evidence type="ECO:0000313" key="4">
    <source>
        <dbReference type="Proteomes" id="UP001204851"/>
    </source>
</evidence>
<feature type="domain" description="Multidrug resistance protein MdtA-like barrel-sandwich hybrid" evidence="2">
    <location>
        <begin position="35"/>
        <end position="195"/>
    </location>
</feature>
<evidence type="ECO:0000313" key="3">
    <source>
        <dbReference type="EMBL" id="MCO5975125.1"/>
    </source>
</evidence>
<gene>
    <name evidence="3" type="ORF">M0L44_00105</name>
</gene>
<dbReference type="Pfam" id="PF25917">
    <property type="entry name" value="BSH_RND"/>
    <property type="match status" value="1"/>
</dbReference>
<dbReference type="Gene3D" id="2.40.50.100">
    <property type="match status" value="1"/>
</dbReference>
<dbReference type="PANTHER" id="PTHR30469">
    <property type="entry name" value="MULTIDRUG RESISTANCE PROTEIN MDTA"/>
    <property type="match status" value="1"/>
</dbReference>
<protein>
    <submittedName>
        <fullName evidence="3">Efflux RND transporter periplasmic adaptor subunit</fullName>
    </submittedName>
</protein>
<dbReference type="PANTHER" id="PTHR30469:SF15">
    <property type="entry name" value="HLYD FAMILY OF SECRETION PROTEINS"/>
    <property type="match status" value="1"/>
</dbReference>
<keyword evidence="1" id="KW-0175">Coiled coil</keyword>
<name>A0ABT1BG03_9BURK</name>
<evidence type="ECO:0000256" key="1">
    <source>
        <dbReference type="SAM" id="Coils"/>
    </source>
</evidence>
<keyword evidence="4" id="KW-1185">Reference proteome</keyword>
<dbReference type="InterPro" id="IPR058625">
    <property type="entry name" value="MdtA-like_BSH"/>
</dbReference>